<dbReference type="CDD" id="cd07770">
    <property type="entry name" value="ASKHA_NBD_FGGY_GntK"/>
    <property type="match status" value="1"/>
</dbReference>
<reference evidence="6 7" key="1">
    <citation type="submission" date="2018-11" db="EMBL/GenBank/DDBJ databases">
        <title>Aerococcus sp. SJQ22, whole genome shotgun sequence.</title>
        <authorList>
            <person name="Sun L."/>
            <person name="Gao X."/>
            <person name="Chen W."/>
            <person name="Huang K."/>
        </authorList>
    </citation>
    <scope>NUCLEOTIDE SEQUENCE [LARGE SCALE GENOMIC DNA]</scope>
    <source>
        <strain evidence="6 7">SJQ22</strain>
    </source>
</reference>
<evidence type="ECO:0000313" key="7">
    <source>
        <dbReference type="Proteomes" id="UP000273977"/>
    </source>
</evidence>
<dbReference type="Pfam" id="PF02782">
    <property type="entry name" value="FGGY_C"/>
    <property type="match status" value="1"/>
</dbReference>
<dbReference type="SUPFAM" id="SSF53067">
    <property type="entry name" value="Actin-like ATPase domain"/>
    <property type="match status" value="2"/>
</dbReference>
<sequence length="495" mass="54697">MQYYVADLGTTNLKLAVVQTPYTIIETIEARNIIDQDETGKHESNPERVVQQLKDLLGQMAVKYPDIDRLIFSTQMHALLATNPDGEVLMQTMTWADLRAKQVAKAMRENGRGDKYFQISGTPIHSMNPFVKLAYLNDAKPALFADTKVQFMDIKAYIIRSLTGEFIIDYPTASSMGLLDIDGKKWSRDLLDLVKLTENQLPSLQAPTASYPVKADILAELGLPTSFQLLLGSTDGALANLANLAYAVENQANDQLVSPFVFSFGTSGAIRYLTEDLVVSERGALFTYMVDEGQYYIVGGPLNNAGNVLDWLYQNFAFNELGMSFSQMLDALHGEAVTDHGPYFLPYLNGERAPYWNAFLRAEFKEIAGNTSRMAMAKAVFEGVFLEARQVIELVLSTTDVALPSIQVNGKIFTDSAICQWIANILGVPLQYVSSEDASVVGAGIMIEGPGLKPLPEVKIVMPETDQAALYDTKFQAFKAYADQADIQSYAKLFL</sequence>
<dbReference type="InterPro" id="IPR043129">
    <property type="entry name" value="ATPase_NBD"/>
</dbReference>
<feature type="domain" description="Carbohydrate kinase FGGY N-terminal" evidence="4">
    <location>
        <begin position="5"/>
        <end position="241"/>
    </location>
</feature>
<keyword evidence="3 6" id="KW-0418">Kinase</keyword>
<evidence type="ECO:0000256" key="2">
    <source>
        <dbReference type="ARBA" id="ARBA00022679"/>
    </source>
</evidence>
<comment type="caution">
    <text evidence="6">The sequence shown here is derived from an EMBL/GenBank/DDBJ whole genome shotgun (WGS) entry which is preliminary data.</text>
</comment>
<dbReference type="PANTHER" id="PTHR43095">
    <property type="entry name" value="SUGAR KINASE"/>
    <property type="match status" value="1"/>
</dbReference>
<proteinExistence type="inferred from homology"/>
<dbReference type="InterPro" id="IPR000577">
    <property type="entry name" value="Carb_kinase_FGGY"/>
</dbReference>
<evidence type="ECO:0000256" key="3">
    <source>
        <dbReference type="ARBA" id="ARBA00022777"/>
    </source>
</evidence>
<evidence type="ECO:0000259" key="5">
    <source>
        <dbReference type="Pfam" id="PF02782"/>
    </source>
</evidence>
<feature type="domain" description="Carbohydrate kinase FGGY C-terminal" evidence="5">
    <location>
        <begin position="262"/>
        <end position="444"/>
    </location>
</feature>
<name>A0A3N4GSK5_9LACT</name>
<dbReference type="RefSeq" id="WP_123779263.1">
    <property type="nucleotide sequence ID" value="NZ_RKMG01000003.1"/>
</dbReference>
<evidence type="ECO:0000259" key="4">
    <source>
        <dbReference type="Pfam" id="PF00370"/>
    </source>
</evidence>
<keyword evidence="7" id="KW-1185">Reference proteome</keyword>
<dbReference type="PANTHER" id="PTHR43095:SF2">
    <property type="entry name" value="GLUCONOKINASE"/>
    <property type="match status" value="1"/>
</dbReference>
<dbReference type="Gene3D" id="3.30.420.40">
    <property type="match status" value="2"/>
</dbReference>
<dbReference type="GO" id="GO:0016301">
    <property type="term" value="F:kinase activity"/>
    <property type="evidence" value="ECO:0007669"/>
    <property type="project" value="UniProtKB-KW"/>
</dbReference>
<accession>A0A3N4GSK5</accession>
<gene>
    <name evidence="6" type="ORF">EF384_01735</name>
</gene>
<dbReference type="OrthoDB" id="9805576at2"/>
<dbReference type="GO" id="GO:0005975">
    <property type="term" value="P:carbohydrate metabolic process"/>
    <property type="evidence" value="ECO:0007669"/>
    <property type="project" value="InterPro"/>
</dbReference>
<dbReference type="AlphaFoldDB" id="A0A3N4GSK5"/>
<dbReference type="InterPro" id="IPR018484">
    <property type="entry name" value="FGGY_N"/>
</dbReference>
<organism evidence="6 7">
    <name type="scientific">Aerococcus agrisoli</name>
    <dbReference type="NCBI Taxonomy" id="2487350"/>
    <lineage>
        <taxon>Bacteria</taxon>
        <taxon>Bacillati</taxon>
        <taxon>Bacillota</taxon>
        <taxon>Bacilli</taxon>
        <taxon>Lactobacillales</taxon>
        <taxon>Aerococcaceae</taxon>
        <taxon>Aerococcus</taxon>
    </lineage>
</organism>
<dbReference type="InterPro" id="IPR018485">
    <property type="entry name" value="FGGY_C"/>
</dbReference>
<evidence type="ECO:0000313" key="6">
    <source>
        <dbReference type="EMBL" id="RPA63666.1"/>
    </source>
</evidence>
<dbReference type="Proteomes" id="UP000273977">
    <property type="component" value="Unassembled WGS sequence"/>
</dbReference>
<keyword evidence="2" id="KW-0808">Transferase</keyword>
<dbReference type="PIRSF" id="PIRSF000538">
    <property type="entry name" value="GlpK"/>
    <property type="match status" value="1"/>
</dbReference>
<comment type="similarity">
    <text evidence="1">Belongs to the FGGY kinase family.</text>
</comment>
<dbReference type="InterPro" id="IPR050406">
    <property type="entry name" value="FGGY_Carb_Kinase"/>
</dbReference>
<evidence type="ECO:0000256" key="1">
    <source>
        <dbReference type="ARBA" id="ARBA00009156"/>
    </source>
</evidence>
<dbReference type="EMBL" id="RKMG01000003">
    <property type="protein sequence ID" value="RPA63666.1"/>
    <property type="molecule type" value="Genomic_DNA"/>
</dbReference>
<protein>
    <submittedName>
        <fullName evidence="6">Gluconokinase</fullName>
    </submittedName>
</protein>
<dbReference type="Pfam" id="PF00370">
    <property type="entry name" value="FGGY_N"/>
    <property type="match status" value="1"/>
</dbReference>